<dbReference type="EMBL" id="AVOT02022135">
    <property type="protein sequence ID" value="MBW0511336.1"/>
    <property type="molecule type" value="Genomic_DNA"/>
</dbReference>
<dbReference type="AlphaFoldDB" id="A0A9Q3DVL4"/>
<organism evidence="1 2">
    <name type="scientific">Austropuccinia psidii MF-1</name>
    <dbReference type="NCBI Taxonomy" id="1389203"/>
    <lineage>
        <taxon>Eukaryota</taxon>
        <taxon>Fungi</taxon>
        <taxon>Dikarya</taxon>
        <taxon>Basidiomycota</taxon>
        <taxon>Pucciniomycotina</taxon>
        <taxon>Pucciniomycetes</taxon>
        <taxon>Pucciniales</taxon>
        <taxon>Sphaerophragmiaceae</taxon>
        <taxon>Austropuccinia</taxon>
    </lineage>
</organism>
<sequence length="301" mass="33269">MMSRLENKMAKKGRNPNLAMCHQILESAYQQHQNTPSSTKPNDNIVFNQAFLNTMPKNDEQFDANDIDLAALKAVIQGTCHNCKKVGNFVRDCHAKKTTSAFAPPLSNNSHFQAYYPLITPPSWPTAQYPGTADLNQPKTADYYWPNYQQKPMAPVNVRFAELGDAEDLMNLFQAEVANEGSMACDTGATHSSTSNREALYHFCQLTNPLPLSVATKTGGRDSFVTGIGTLAFLGLNGETIFYSPCATTTLISPASIFQTGGKMYTQGDNLMFCNADQIPLLTAKFKAQQRFWLFPPCLKP</sequence>
<protein>
    <recommendedName>
        <fullName evidence="3">CCHC-type domain-containing protein</fullName>
    </recommendedName>
</protein>
<evidence type="ECO:0008006" key="3">
    <source>
        <dbReference type="Google" id="ProtNLM"/>
    </source>
</evidence>
<evidence type="ECO:0000313" key="2">
    <source>
        <dbReference type="Proteomes" id="UP000765509"/>
    </source>
</evidence>
<name>A0A9Q3DVL4_9BASI</name>
<reference evidence="1" key="1">
    <citation type="submission" date="2021-03" db="EMBL/GenBank/DDBJ databases">
        <title>Draft genome sequence of rust myrtle Austropuccinia psidii MF-1, a brazilian biotype.</title>
        <authorList>
            <person name="Quecine M.C."/>
            <person name="Pachon D.M.R."/>
            <person name="Bonatelli M.L."/>
            <person name="Correr F.H."/>
            <person name="Franceschini L.M."/>
            <person name="Leite T.F."/>
            <person name="Margarido G.R.A."/>
            <person name="Almeida C.A."/>
            <person name="Ferrarezi J.A."/>
            <person name="Labate C.A."/>
        </authorList>
    </citation>
    <scope>NUCLEOTIDE SEQUENCE</scope>
    <source>
        <strain evidence="1">MF-1</strain>
    </source>
</reference>
<dbReference type="Proteomes" id="UP000765509">
    <property type="component" value="Unassembled WGS sequence"/>
</dbReference>
<proteinExistence type="predicted"/>
<comment type="caution">
    <text evidence="1">The sequence shown here is derived from an EMBL/GenBank/DDBJ whole genome shotgun (WGS) entry which is preliminary data.</text>
</comment>
<keyword evidence="2" id="KW-1185">Reference proteome</keyword>
<dbReference type="OrthoDB" id="2507272at2759"/>
<gene>
    <name evidence="1" type="ORF">O181_051051</name>
</gene>
<evidence type="ECO:0000313" key="1">
    <source>
        <dbReference type="EMBL" id="MBW0511336.1"/>
    </source>
</evidence>
<accession>A0A9Q3DVL4</accession>